<dbReference type="PIRSF" id="PIRSF500176">
    <property type="entry name" value="L_ASNase"/>
    <property type="match status" value="1"/>
</dbReference>
<dbReference type="InterPro" id="IPR040919">
    <property type="entry name" value="Asparaginase_C"/>
</dbReference>
<evidence type="ECO:0000259" key="2">
    <source>
        <dbReference type="Pfam" id="PF00710"/>
    </source>
</evidence>
<dbReference type="Gene3D" id="3.40.50.1170">
    <property type="entry name" value="L-asparaginase, N-terminal domain"/>
    <property type="match status" value="1"/>
</dbReference>
<feature type="active site" description="O-isoaspartyl threonine intermediate" evidence="1">
    <location>
        <position position="11"/>
    </location>
</feature>
<dbReference type="InterPro" id="IPR036152">
    <property type="entry name" value="Asp/glu_Ase-like_sf"/>
</dbReference>
<evidence type="ECO:0000313" key="5">
    <source>
        <dbReference type="Proteomes" id="UP000184268"/>
    </source>
</evidence>
<dbReference type="InterPro" id="IPR027474">
    <property type="entry name" value="L-asparaginase_N"/>
</dbReference>
<dbReference type="PROSITE" id="PS51732">
    <property type="entry name" value="ASN_GLN_ASE_3"/>
    <property type="match status" value="1"/>
</dbReference>
<dbReference type="STRING" id="299255.SAMN02745129_2207"/>
<dbReference type="SUPFAM" id="SSF53774">
    <property type="entry name" value="Glutaminase/Asparaginase"/>
    <property type="match status" value="1"/>
</dbReference>
<dbReference type="Pfam" id="PF00710">
    <property type="entry name" value="Asparaginase"/>
    <property type="match status" value="1"/>
</dbReference>
<dbReference type="InterPro" id="IPR006034">
    <property type="entry name" value="Asparaginase/glutaminase-like"/>
</dbReference>
<dbReference type="PRINTS" id="PR00139">
    <property type="entry name" value="ASNGLNASE"/>
</dbReference>
<sequence>MRINVISIAGTIHQVAGQAGRSINEDHTAFKLAAEHLSHEIQVSVLGKQPASDMTLLQLADLKATIERWQRDFDAVILLMGTDSMEEVAFFLDSTMELGKPLIITGAMRPQSDPGYDGLRNFHDAVLVASHPIAKHTGALVVMNEEIHLGRQLRKADSQRLSAFVSPAGPVGYIRAGRPQFPHGNLPCHRSLPIQLTPEDHQIPILTGSIGARFNPAHFTDCDGLVVAGMGTGTLPADMLRALADWRQETRKPVVITTRCLTGDNYDTHYYPGSQRKYEQHGLTLQGYEGLTPQQARIRLWLALNAKPTNEPPITGYHLPTPLLWGL</sequence>
<evidence type="ECO:0000259" key="3">
    <source>
        <dbReference type="Pfam" id="PF17763"/>
    </source>
</evidence>
<protein>
    <submittedName>
        <fullName evidence="4">L-asparaginase</fullName>
    </submittedName>
</protein>
<dbReference type="InterPro" id="IPR027473">
    <property type="entry name" value="L-asparaginase_C"/>
</dbReference>
<gene>
    <name evidence="4" type="ORF">SAMN02745129_2207</name>
</gene>
<proteinExistence type="predicted"/>
<keyword evidence="5" id="KW-1185">Reference proteome</keyword>
<dbReference type="Proteomes" id="UP000184268">
    <property type="component" value="Unassembled WGS sequence"/>
</dbReference>
<dbReference type="Gene3D" id="3.40.50.40">
    <property type="match status" value="1"/>
</dbReference>
<dbReference type="InterPro" id="IPR037152">
    <property type="entry name" value="L-asparaginase_N_sf"/>
</dbReference>
<feature type="domain" description="L-asparaginase N-terminal" evidence="2">
    <location>
        <begin position="2"/>
        <end position="181"/>
    </location>
</feature>
<name>A0A1M5TNQ0_9GAMM</name>
<dbReference type="PIRSF" id="PIRSF001220">
    <property type="entry name" value="L-ASNase_gatD"/>
    <property type="match status" value="1"/>
</dbReference>
<dbReference type="EMBL" id="FQXG01000003">
    <property type="protein sequence ID" value="SHH52003.1"/>
    <property type="molecule type" value="Genomic_DNA"/>
</dbReference>
<organism evidence="4 5">
    <name type="scientific">Ferrimonas marina</name>
    <dbReference type="NCBI Taxonomy" id="299255"/>
    <lineage>
        <taxon>Bacteria</taxon>
        <taxon>Pseudomonadati</taxon>
        <taxon>Pseudomonadota</taxon>
        <taxon>Gammaproteobacteria</taxon>
        <taxon>Alteromonadales</taxon>
        <taxon>Ferrimonadaceae</taxon>
        <taxon>Ferrimonas</taxon>
    </lineage>
</organism>
<dbReference type="GO" id="GO:0004067">
    <property type="term" value="F:asparaginase activity"/>
    <property type="evidence" value="ECO:0007669"/>
    <property type="project" value="UniProtKB-UniRule"/>
</dbReference>
<evidence type="ECO:0000256" key="1">
    <source>
        <dbReference type="PIRSR" id="PIRSR001220-1"/>
    </source>
</evidence>
<dbReference type="SMART" id="SM00870">
    <property type="entry name" value="Asparaginase"/>
    <property type="match status" value="1"/>
</dbReference>
<dbReference type="PANTHER" id="PTHR11707">
    <property type="entry name" value="L-ASPARAGINASE"/>
    <property type="match status" value="1"/>
</dbReference>
<evidence type="ECO:0000313" key="4">
    <source>
        <dbReference type="EMBL" id="SHH52003.1"/>
    </source>
</evidence>
<dbReference type="AlphaFoldDB" id="A0A1M5TNQ0"/>
<dbReference type="PANTHER" id="PTHR11707:SF28">
    <property type="entry name" value="60 KDA LYSOPHOSPHOLIPASE"/>
    <property type="match status" value="1"/>
</dbReference>
<reference evidence="4 5" key="1">
    <citation type="submission" date="2016-11" db="EMBL/GenBank/DDBJ databases">
        <authorList>
            <person name="Jaros S."/>
            <person name="Januszkiewicz K."/>
            <person name="Wedrychowicz H."/>
        </authorList>
    </citation>
    <scope>NUCLEOTIDE SEQUENCE [LARGE SCALE GENOMIC DNA]</scope>
    <source>
        <strain evidence="4 5">DSM 16917</strain>
    </source>
</reference>
<accession>A0A1M5TNQ0</accession>
<dbReference type="Pfam" id="PF17763">
    <property type="entry name" value="Asparaginase_C"/>
    <property type="match status" value="1"/>
</dbReference>
<feature type="domain" description="Asparaginase/glutaminase C-terminal" evidence="3">
    <location>
        <begin position="220"/>
        <end position="308"/>
    </location>
</feature>